<evidence type="ECO:0000313" key="2">
    <source>
        <dbReference type="EMBL" id="CAD7223332.1"/>
    </source>
</evidence>
<proteinExistence type="predicted"/>
<feature type="compositionally biased region" description="Basic and acidic residues" evidence="1">
    <location>
        <begin position="114"/>
        <end position="128"/>
    </location>
</feature>
<accession>A0A7R8W1Z7</accession>
<sequence>MRIGPKILPPPKSKSPELLDFNVVKSPPGKNGVIRPPISSPSDESIGWVTEKGHWNPRALSSFQTFPRSAGNPLHLAVSNPTYEQPVTTTIWIDNDSRHPQQHHTLSSTPLRKSTPDQRPSRPRPRLLDSDMVKNVNGISNGGPLVSDHRHTKSEQLEPLNLSIGSHGDNHRMLIRMVCARAYAHSNV</sequence>
<feature type="region of interest" description="Disordered" evidence="1">
    <location>
        <begin position="98"/>
        <end position="128"/>
    </location>
</feature>
<reference evidence="2" key="1">
    <citation type="submission" date="2020-11" db="EMBL/GenBank/DDBJ databases">
        <authorList>
            <person name="Tran Van P."/>
        </authorList>
    </citation>
    <scope>NUCLEOTIDE SEQUENCE</scope>
</reference>
<feature type="compositionally biased region" description="Polar residues" evidence="1">
    <location>
        <begin position="103"/>
        <end position="112"/>
    </location>
</feature>
<evidence type="ECO:0000256" key="1">
    <source>
        <dbReference type="SAM" id="MobiDB-lite"/>
    </source>
</evidence>
<protein>
    <submittedName>
        <fullName evidence="2">Uncharacterized protein</fullName>
    </submittedName>
</protein>
<feature type="region of interest" description="Disordered" evidence="1">
    <location>
        <begin position="23"/>
        <end position="44"/>
    </location>
</feature>
<name>A0A7R8W1Z7_9CRUS</name>
<gene>
    <name evidence="2" type="ORF">CTOB1V02_LOCUS1322</name>
</gene>
<organism evidence="2">
    <name type="scientific">Cyprideis torosa</name>
    <dbReference type="NCBI Taxonomy" id="163714"/>
    <lineage>
        <taxon>Eukaryota</taxon>
        <taxon>Metazoa</taxon>
        <taxon>Ecdysozoa</taxon>
        <taxon>Arthropoda</taxon>
        <taxon>Crustacea</taxon>
        <taxon>Oligostraca</taxon>
        <taxon>Ostracoda</taxon>
        <taxon>Podocopa</taxon>
        <taxon>Podocopida</taxon>
        <taxon>Cytherocopina</taxon>
        <taxon>Cytheroidea</taxon>
        <taxon>Cytherideidae</taxon>
        <taxon>Cyprideis</taxon>
    </lineage>
</organism>
<dbReference type="EMBL" id="OB660184">
    <property type="protein sequence ID" value="CAD7223332.1"/>
    <property type="molecule type" value="Genomic_DNA"/>
</dbReference>
<dbReference type="AlphaFoldDB" id="A0A7R8W1Z7"/>